<dbReference type="AlphaFoldDB" id="C9R9M1"/>
<dbReference type="Pfam" id="PF06838">
    <property type="entry name" value="Met_gamma_lyase"/>
    <property type="match status" value="1"/>
</dbReference>
<protein>
    <submittedName>
        <fullName evidence="1">Aluminium resistance family protein</fullName>
    </submittedName>
</protein>
<evidence type="ECO:0000313" key="1">
    <source>
        <dbReference type="EMBL" id="ACX53000.1"/>
    </source>
</evidence>
<evidence type="ECO:0000313" key="2">
    <source>
        <dbReference type="Proteomes" id="UP000002620"/>
    </source>
</evidence>
<dbReference type="RefSeq" id="WP_015739877.1">
    <property type="nucleotide sequence ID" value="NC_013385.1"/>
</dbReference>
<dbReference type="OrthoDB" id="9764766at2"/>
<dbReference type="Gene3D" id="3.40.640.10">
    <property type="entry name" value="Type I PLP-dependent aspartate aminotransferase-like (Major domain)"/>
    <property type="match status" value="1"/>
</dbReference>
<proteinExistence type="predicted"/>
<keyword evidence="2" id="KW-1185">Reference proteome</keyword>
<dbReference type="Gene3D" id="3.90.1150.60">
    <property type="entry name" value="Methioning gamme-lyase, C-terminal domain"/>
    <property type="match status" value="1"/>
</dbReference>
<name>C9R9M1_AMMDK</name>
<dbReference type="Proteomes" id="UP000002620">
    <property type="component" value="Chromosome"/>
</dbReference>
<dbReference type="InterPro" id="IPR015424">
    <property type="entry name" value="PyrdxlP-dep_Trfase"/>
</dbReference>
<sequence>MNGEVKDLSLLAEEVKAEVEPVWRRFDALALANQERVLRAFRAVKLSSFHLCGTTGYGYNDAGREALEAAYAQVFGAEAALVRPQIVSGTQAVALCLFALLRPGDLLLFLQGRPYDTLQEVISGKGVGSLLDWGVRYNEVEAFADGVPDWEKIEAVLQELRPRVVLLQRSGGYAWRRGLTLDLLAEVTRRIKTLCPDTWVVVDNCYGEFVDTAEPPAVGVDLCAGSLIKNPGGGLAPSGGYVAGKGELVELVAHRLTAPGLGKEVGPTFGYLRLMCQGFFLAPHFTAQALKGAVFAARLFERLGYSVLPRYDEPRSDIVQGIALGSPEKVLRFCRALQAASPVDAHVAPAGAPLPGYADEVVMAAGTFVQGASLELTADAPLREPYAVYLQGGLTKEHALLGILEAAKALVEEEGKF</sequence>
<dbReference type="KEGG" id="adg:Adeg_1920"/>
<dbReference type="eggNOG" id="COG4100">
    <property type="taxonomic scope" value="Bacteria"/>
</dbReference>
<dbReference type="EMBL" id="CP001785">
    <property type="protein sequence ID" value="ACX53000.1"/>
    <property type="molecule type" value="Genomic_DNA"/>
</dbReference>
<dbReference type="PANTHER" id="PTHR46658">
    <property type="entry name" value="CYS OR MET METABOLISM PYRIDOXAL-PHOSPHATE-DEPENDENT ENZYME"/>
    <property type="match status" value="1"/>
</dbReference>
<reference evidence="1 2" key="1">
    <citation type="submission" date="2009-10" db="EMBL/GenBank/DDBJ databases">
        <title>Complete sequence of chromosome of Ammonifex degensii KC4.</title>
        <authorList>
            <consortium name="US DOE Joint Genome Institute"/>
            <person name="Kerfeld C."/>
            <person name="Goodner B."/>
            <person name="Huber H."/>
            <person name="Stetter K."/>
            <person name="Lucas S."/>
            <person name="Copeland A."/>
            <person name="Lapidus A."/>
            <person name="Glavina del Rio T."/>
            <person name="Dalin E."/>
            <person name="Tice H."/>
            <person name="Bruce D."/>
            <person name="Goodwin L."/>
            <person name="Pitluck S."/>
            <person name="Saunders E."/>
            <person name="Brettin T."/>
            <person name="Detter J.C."/>
            <person name="Han C."/>
            <person name="Larimer F."/>
            <person name="Land M."/>
            <person name="Hauser L."/>
            <person name="Kyrpides N."/>
            <person name="Ovchinnikova G."/>
            <person name="Richardson P."/>
        </authorList>
    </citation>
    <scope>NUCLEOTIDE SEQUENCE [LARGE SCALE GENOMIC DNA]</scope>
    <source>
        <strain evidence="2">DSM 10501 / KC4</strain>
    </source>
</reference>
<dbReference type="HOGENOM" id="CLU_037803_3_0_9"/>
<dbReference type="InterPro" id="IPR009651">
    <property type="entry name" value="Met_g_lyase_put"/>
</dbReference>
<dbReference type="InterPro" id="IPR015421">
    <property type="entry name" value="PyrdxlP-dep_Trfase_major"/>
</dbReference>
<dbReference type="STRING" id="429009.Adeg_1920"/>
<dbReference type="SUPFAM" id="SSF53383">
    <property type="entry name" value="PLP-dependent transferases"/>
    <property type="match status" value="1"/>
</dbReference>
<gene>
    <name evidence="1" type="ordered locus">Adeg_1920</name>
</gene>
<accession>C9R9M1</accession>
<organism evidence="1 2">
    <name type="scientific">Ammonifex degensii (strain DSM 10501 / KC4)</name>
    <dbReference type="NCBI Taxonomy" id="429009"/>
    <lineage>
        <taxon>Bacteria</taxon>
        <taxon>Bacillati</taxon>
        <taxon>Bacillota</taxon>
        <taxon>Clostridia</taxon>
        <taxon>Thermoanaerobacterales</taxon>
        <taxon>Thermoanaerobacteraceae</taxon>
        <taxon>Ammonifex</taxon>
    </lineage>
</organism>
<dbReference type="PANTHER" id="PTHR46658:SF1">
    <property type="entry name" value="CYS OR MET METABOLISM PYRIDOXAL-PHOSPHATE-DEPENDENT ENZYME"/>
    <property type="match status" value="1"/>
</dbReference>